<dbReference type="AlphaFoldDB" id="A0AAF0WPH0"/>
<reference evidence="8" key="2">
    <citation type="submission" date="2022-03" db="EMBL/GenBank/DDBJ databases">
        <title>Draft title - Genomic analysis of global carrot germplasm unveils the trajectory of domestication and the origin of high carotenoid orange carrot.</title>
        <authorList>
            <person name="Iorizzo M."/>
            <person name="Ellison S."/>
            <person name="Senalik D."/>
            <person name="Macko-Podgorni A."/>
            <person name="Grzebelus D."/>
            <person name="Bostan H."/>
            <person name="Rolling W."/>
            <person name="Curaba J."/>
            <person name="Simon P."/>
        </authorList>
    </citation>
    <scope>NUCLEOTIDE SEQUENCE</scope>
    <source>
        <tissue evidence="8">Leaf</tissue>
    </source>
</reference>
<accession>A0AAF0WPH0</accession>
<evidence type="ECO:0000256" key="2">
    <source>
        <dbReference type="ARBA" id="ARBA00023015"/>
    </source>
</evidence>
<keyword evidence="3" id="KW-0804">Transcription</keyword>
<proteinExistence type="predicted"/>
<dbReference type="Proteomes" id="UP000077755">
    <property type="component" value="Chromosome 3"/>
</dbReference>
<feature type="region of interest" description="Disordered" evidence="6">
    <location>
        <begin position="22"/>
        <end position="68"/>
    </location>
</feature>
<keyword evidence="9" id="KW-1185">Reference proteome</keyword>
<sequence>MDILTTLWLSELEMDDPMIVTSHQSQMSSMEESRYSASLSPQGGTPPPGDSSRSFFRSEDNSRLGTTPAPKMLKTAAKMIPKPSSTIISFHNATSATTQYNDDHGNDISSVLMGMISEGSRKASATTRNPLQAQDHVIAERQRRERLSQMFIQLSSLVPGLKKIDKASVLGEAANYIKQLQGRVKALEEKMIEKDGEAIVSVERFRLHTDEDQSSSSGDDNFADHNEESIPEIEVRLSETDVFLRIQCQKIPGLAVKMLSDIEKLHMTIVSSSVMPFASNSLLITVIAQMNMEFCMTADDLMKRLQFTALKLRCS</sequence>
<evidence type="ECO:0000256" key="6">
    <source>
        <dbReference type="SAM" id="MobiDB-lite"/>
    </source>
</evidence>
<evidence type="ECO:0000313" key="9">
    <source>
        <dbReference type="Proteomes" id="UP000077755"/>
    </source>
</evidence>
<keyword evidence="4" id="KW-0539">Nucleus</keyword>
<dbReference type="SMART" id="SM00353">
    <property type="entry name" value="HLH"/>
    <property type="match status" value="1"/>
</dbReference>
<protein>
    <recommendedName>
        <fullName evidence="7">BHLH domain-containing protein</fullName>
    </recommendedName>
</protein>
<dbReference type="PANTHER" id="PTHR45959:SF2">
    <property type="entry name" value="BHLH TRANSCRIPTION FACTOR"/>
    <property type="match status" value="1"/>
</dbReference>
<dbReference type="PANTHER" id="PTHR45959">
    <property type="entry name" value="BHLH TRANSCRIPTION FACTOR"/>
    <property type="match status" value="1"/>
</dbReference>
<gene>
    <name evidence="8" type="ORF">DCAR_0312242</name>
</gene>
<evidence type="ECO:0000256" key="4">
    <source>
        <dbReference type="ARBA" id="ARBA00023242"/>
    </source>
</evidence>
<dbReference type="KEGG" id="dcr:108213702"/>
<organism evidence="8 9">
    <name type="scientific">Daucus carota subsp. sativus</name>
    <name type="common">Carrot</name>
    <dbReference type="NCBI Taxonomy" id="79200"/>
    <lineage>
        <taxon>Eukaryota</taxon>
        <taxon>Viridiplantae</taxon>
        <taxon>Streptophyta</taxon>
        <taxon>Embryophyta</taxon>
        <taxon>Tracheophyta</taxon>
        <taxon>Spermatophyta</taxon>
        <taxon>Magnoliopsida</taxon>
        <taxon>eudicotyledons</taxon>
        <taxon>Gunneridae</taxon>
        <taxon>Pentapetalae</taxon>
        <taxon>asterids</taxon>
        <taxon>campanulids</taxon>
        <taxon>Apiales</taxon>
        <taxon>Apiaceae</taxon>
        <taxon>Apioideae</taxon>
        <taxon>Scandiceae</taxon>
        <taxon>Daucinae</taxon>
        <taxon>Daucus</taxon>
        <taxon>Daucus sect. Daucus</taxon>
    </lineage>
</organism>
<dbReference type="GO" id="GO:0005634">
    <property type="term" value="C:nucleus"/>
    <property type="evidence" value="ECO:0007669"/>
    <property type="project" value="UniProtKB-SubCell"/>
</dbReference>
<keyword evidence="5" id="KW-0175">Coiled coil</keyword>
<dbReference type="Gene3D" id="4.10.280.10">
    <property type="entry name" value="Helix-loop-helix DNA-binding domain"/>
    <property type="match status" value="1"/>
</dbReference>
<reference evidence="8" key="1">
    <citation type="journal article" date="2016" name="Nat. Genet.">
        <title>A high-quality carrot genome assembly provides new insights into carotenoid accumulation and asterid genome evolution.</title>
        <authorList>
            <person name="Iorizzo M."/>
            <person name="Ellison S."/>
            <person name="Senalik D."/>
            <person name="Zeng P."/>
            <person name="Satapoomin P."/>
            <person name="Huang J."/>
            <person name="Bowman M."/>
            <person name="Iovene M."/>
            <person name="Sanseverino W."/>
            <person name="Cavagnaro P."/>
            <person name="Yildiz M."/>
            <person name="Macko-Podgorni A."/>
            <person name="Moranska E."/>
            <person name="Grzebelus E."/>
            <person name="Grzebelus D."/>
            <person name="Ashrafi H."/>
            <person name="Zheng Z."/>
            <person name="Cheng S."/>
            <person name="Spooner D."/>
            <person name="Van Deynze A."/>
            <person name="Simon P."/>
        </authorList>
    </citation>
    <scope>NUCLEOTIDE SEQUENCE</scope>
    <source>
        <tissue evidence="8">Leaf</tissue>
    </source>
</reference>
<evidence type="ECO:0000259" key="7">
    <source>
        <dbReference type="PROSITE" id="PS50888"/>
    </source>
</evidence>
<dbReference type="SUPFAM" id="SSF47459">
    <property type="entry name" value="HLH, helix-loop-helix DNA-binding domain"/>
    <property type="match status" value="1"/>
</dbReference>
<name>A0AAF0WPH0_DAUCS</name>
<feature type="coiled-coil region" evidence="5">
    <location>
        <begin position="170"/>
        <end position="197"/>
    </location>
</feature>
<feature type="domain" description="BHLH" evidence="7">
    <location>
        <begin position="131"/>
        <end position="180"/>
    </location>
</feature>
<evidence type="ECO:0000256" key="5">
    <source>
        <dbReference type="SAM" id="Coils"/>
    </source>
</evidence>
<keyword evidence="2" id="KW-0805">Transcription regulation</keyword>
<dbReference type="GO" id="GO:0046983">
    <property type="term" value="F:protein dimerization activity"/>
    <property type="evidence" value="ECO:0007669"/>
    <property type="project" value="InterPro"/>
</dbReference>
<dbReference type="EMBL" id="CP093345">
    <property type="protein sequence ID" value="WOG92964.1"/>
    <property type="molecule type" value="Genomic_DNA"/>
</dbReference>
<dbReference type="InterPro" id="IPR052610">
    <property type="entry name" value="bHLH_transcription_regulator"/>
</dbReference>
<dbReference type="InterPro" id="IPR036638">
    <property type="entry name" value="HLH_DNA-bd_sf"/>
</dbReference>
<evidence type="ECO:0000256" key="1">
    <source>
        <dbReference type="ARBA" id="ARBA00004123"/>
    </source>
</evidence>
<comment type="subcellular location">
    <subcellularLocation>
        <location evidence="1">Nucleus</location>
    </subcellularLocation>
</comment>
<dbReference type="Pfam" id="PF00010">
    <property type="entry name" value="HLH"/>
    <property type="match status" value="1"/>
</dbReference>
<evidence type="ECO:0000313" key="8">
    <source>
        <dbReference type="EMBL" id="WOG92964.1"/>
    </source>
</evidence>
<dbReference type="InterPro" id="IPR011598">
    <property type="entry name" value="bHLH_dom"/>
</dbReference>
<evidence type="ECO:0000256" key="3">
    <source>
        <dbReference type="ARBA" id="ARBA00023163"/>
    </source>
</evidence>
<dbReference type="PROSITE" id="PS50888">
    <property type="entry name" value="BHLH"/>
    <property type="match status" value="1"/>
</dbReference>